<comment type="caution">
    <text evidence="3">The sequence shown here is derived from an EMBL/GenBank/DDBJ whole genome shotgun (WGS) entry which is preliminary data.</text>
</comment>
<sequence length="573" mass="64512">MAAKEELRHSLFDLACAKVAEAHKLMNDARELVKQDLDNVKEEKTAFEKLSKTLDEVHFGSSVKLNVGGKIYKTTLDTLRKDPDSMLCAMFSGRHELKPDGEDGAYFIDRDGKLFRYILNYLRRGELLCPDDKILRNELLNEARFYQVQGIISQLQDPFTKLSRIIKNGDHGSTVMSWLPSVASCTLIFRASSDGKTAGDFHRCCDKKGPTLIVIQSEENIFGGYTSKSWTSPSSLTAFVDTESFLFTLVNPAGNQAVKISPKSDGGIQCLRSRGPVFGTKSYYDLKIWDGSQTGYLELGYGFNCPSSADKEYFTGNHSFVITELEVYKLDAEMAAEEDHDDLSLFHLATAKLSDAQKLTDEAHDLLKQDLEKVREEKSNFEKMIKTLNQVHFASTVKLNVDGKIYKTTLNTLRKDPNSMLCAMFSGRYEVKADEEDGAYFIDRDGKPFRYILNYLRNGEFRCPKDRITQEDLLSEAKFYQVQGIIDQLEQAIFPLASSVIKNKDHRFAIMSWLPEGAACSLLYLASADGKTAKDFHRCCDNKGPTLVVIESGEYIVGGFTSKSWLSPSKWLI</sequence>
<dbReference type="SUPFAM" id="SSF54695">
    <property type="entry name" value="POZ domain"/>
    <property type="match status" value="2"/>
</dbReference>
<proteinExistence type="predicted"/>
<dbReference type="EMBL" id="CALNXI010003095">
    <property type="protein sequence ID" value="CAH3192140.1"/>
    <property type="molecule type" value="Genomic_DNA"/>
</dbReference>
<dbReference type="InterPro" id="IPR011333">
    <property type="entry name" value="SKP1/BTB/POZ_sf"/>
</dbReference>
<keyword evidence="4" id="KW-1185">Reference proteome</keyword>
<dbReference type="Pfam" id="PF07534">
    <property type="entry name" value="TLD"/>
    <property type="match status" value="2"/>
</dbReference>
<evidence type="ECO:0000313" key="4">
    <source>
        <dbReference type="Proteomes" id="UP001159427"/>
    </source>
</evidence>
<feature type="domain" description="TLDc" evidence="2">
    <location>
        <begin position="154"/>
        <end position="331"/>
    </location>
</feature>
<dbReference type="Gene3D" id="3.30.710.10">
    <property type="entry name" value="Potassium Channel Kv1.1, Chain A"/>
    <property type="match status" value="2"/>
</dbReference>
<dbReference type="InterPro" id="IPR003131">
    <property type="entry name" value="T1-type_BTB"/>
</dbReference>
<gene>
    <name evidence="3" type="ORF">PEVE_00023307</name>
</gene>
<evidence type="ECO:0000259" key="2">
    <source>
        <dbReference type="PROSITE" id="PS51886"/>
    </source>
</evidence>
<dbReference type="InterPro" id="IPR000210">
    <property type="entry name" value="BTB/POZ_dom"/>
</dbReference>
<dbReference type="Pfam" id="PF02214">
    <property type="entry name" value="BTB_2"/>
    <property type="match status" value="2"/>
</dbReference>
<dbReference type="SMART" id="SM00225">
    <property type="entry name" value="BTB"/>
    <property type="match status" value="2"/>
</dbReference>
<keyword evidence="1" id="KW-0175">Coiled coil</keyword>
<feature type="coiled-coil region" evidence="1">
    <location>
        <begin position="23"/>
        <end position="50"/>
    </location>
</feature>
<dbReference type="InterPro" id="IPR045068">
    <property type="entry name" value="BACURD1-3"/>
</dbReference>
<name>A0ABN8SMK3_9CNID</name>
<dbReference type="SMART" id="SM00584">
    <property type="entry name" value="TLDc"/>
    <property type="match status" value="1"/>
</dbReference>
<evidence type="ECO:0000256" key="1">
    <source>
        <dbReference type="SAM" id="Coils"/>
    </source>
</evidence>
<dbReference type="InterPro" id="IPR006571">
    <property type="entry name" value="TLDc_dom"/>
</dbReference>
<accession>A0ABN8SMK3</accession>
<dbReference type="PANTHER" id="PTHR11145:SF8">
    <property type="entry name" value="RE57120P"/>
    <property type="match status" value="1"/>
</dbReference>
<feature type="coiled-coil region" evidence="1">
    <location>
        <begin position="364"/>
        <end position="391"/>
    </location>
</feature>
<dbReference type="PROSITE" id="PS51886">
    <property type="entry name" value="TLDC"/>
    <property type="match status" value="1"/>
</dbReference>
<evidence type="ECO:0000313" key="3">
    <source>
        <dbReference type="EMBL" id="CAH3192140.1"/>
    </source>
</evidence>
<reference evidence="3 4" key="1">
    <citation type="submission" date="2022-05" db="EMBL/GenBank/DDBJ databases">
        <authorList>
            <consortium name="Genoscope - CEA"/>
            <person name="William W."/>
        </authorList>
    </citation>
    <scope>NUCLEOTIDE SEQUENCE [LARGE SCALE GENOMIC DNA]</scope>
</reference>
<protein>
    <recommendedName>
        <fullName evidence="2">TLDc domain-containing protein</fullName>
    </recommendedName>
</protein>
<dbReference type="Proteomes" id="UP001159427">
    <property type="component" value="Unassembled WGS sequence"/>
</dbReference>
<dbReference type="PANTHER" id="PTHR11145">
    <property type="entry name" value="BTB/POZ DOMAIN-CONTAINING ADAPTER FOR CUL3-MEDIATED RHOA DEGRADATION PROTEIN FAMILY MEMBER"/>
    <property type="match status" value="1"/>
</dbReference>
<organism evidence="3 4">
    <name type="scientific">Porites evermanni</name>
    <dbReference type="NCBI Taxonomy" id="104178"/>
    <lineage>
        <taxon>Eukaryota</taxon>
        <taxon>Metazoa</taxon>
        <taxon>Cnidaria</taxon>
        <taxon>Anthozoa</taxon>
        <taxon>Hexacorallia</taxon>
        <taxon>Scleractinia</taxon>
        <taxon>Fungiina</taxon>
        <taxon>Poritidae</taxon>
        <taxon>Porites</taxon>
    </lineage>
</organism>